<evidence type="ECO:0000256" key="6">
    <source>
        <dbReference type="ARBA" id="ARBA00023295"/>
    </source>
</evidence>
<dbReference type="InterPro" id="IPR013148">
    <property type="entry name" value="Glyco_hydro_32_N"/>
</dbReference>
<comment type="similarity">
    <text evidence="2 8">Belongs to the glycosyl hydrolase 32 family.</text>
</comment>
<dbReference type="EC" id="3.2.1.26" evidence="3 8"/>
<dbReference type="SMART" id="SM00640">
    <property type="entry name" value="Glyco_32"/>
    <property type="match status" value="1"/>
</dbReference>
<evidence type="ECO:0000259" key="11">
    <source>
        <dbReference type="Pfam" id="PF08244"/>
    </source>
</evidence>
<dbReference type="SUPFAM" id="SSF49899">
    <property type="entry name" value="Concanavalin A-like lectins/glucanases"/>
    <property type="match status" value="1"/>
</dbReference>
<evidence type="ECO:0000256" key="9">
    <source>
        <dbReference type="RuleBase" id="RU365015"/>
    </source>
</evidence>
<evidence type="ECO:0000256" key="8">
    <source>
        <dbReference type="RuleBase" id="RU362110"/>
    </source>
</evidence>
<dbReference type="PANTHER" id="PTHR43101:SF1">
    <property type="entry name" value="BETA-FRUCTOSIDASE"/>
    <property type="match status" value="1"/>
</dbReference>
<comment type="subcellular location">
    <subcellularLocation>
        <location evidence="9">Cytoplasm</location>
    </subcellularLocation>
</comment>
<reference evidence="12 13" key="1">
    <citation type="submission" date="2020-03" db="EMBL/GenBank/DDBJ databases">
        <title>Comparative genomics of Weissella paramesenteroides.</title>
        <authorList>
            <person name="Kant R."/>
            <person name="Takala T."/>
            <person name="Saris P."/>
        </authorList>
    </citation>
    <scope>NUCLEOTIDE SEQUENCE [LARGE SCALE GENOMIC DNA]</scope>
    <source>
        <strain evidence="12 13">SJ27-4</strain>
    </source>
</reference>
<evidence type="ECO:0000259" key="10">
    <source>
        <dbReference type="Pfam" id="PF00251"/>
    </source>
</evidence>
<evidence type="ECO:0000256" key="1">
    <source>
        <dbReference type="ARBA" id="ARBA00004914"/>
    </source>
</evidence>
<dbReference type="InterPro" id="IPR013189">
    <property type="entry name" value="Glyco_hydro_32_C"/>
</dbReference>
<dbReference type="InterPro" id="IPR051214">
    <property type="entry name" value="GH32_Enzymes"/>
</dbReference>
<organism evidence="12 13">
    <name type="scientific">Weissella paramesenteroides</name>
    <name type="common">Leuconostoc paramesenteroides</name>
    <dbReference type="NCBI Taxonomy" id="1249"/>
    <lineage>
        <taxon>Bacteria</taxon>
        <taxon>Bacillati</taxon>
        <taxon>Bacillota</taxon>
        <taxon>Bacilli</taxon>
        <taxon>Lactobacillales</taxon>
        <taxon>Lactobacillaceae</taxon>
        <taxon>Weissella</taxon>
    </lineage>
</organism>
<dbReference type="Gene3D" id="2.60.120.560">
    <property type="entry name" value="Exo-inulinase, domain 1"/>
    <property type="match status" value="1"/>
</dbReference>
<dbReference type="PANTHER" id="PTHR43101">
    <property type="entry name" value="BETA-FRUCTOSIDASE"/>
    <property type="match status" value="1"/>
</dbReference>
<gene>
    <name evidence="12" type="ORF">G9403_05635</name>
</gene>
<dbReference type="AlphaFoldDB" id="A0ABD4XJA4"/>
<keyword evidence="6 8" id="KW-0326">Glycosidase</keyword>
<dbReference type="EMBL" id="JAANXN010000006">
    <property type="protein sequence ID" value="MDF8371140.1"/>
    <property type="molecule type" value="Genomic_DNA"/>
</dbReference>
<dbReference type="GO" id="GO:0004564">
    <property type="term" value="F:beta-fructofuranosidase activity"/>
    <property type="evidence" value="ECO:0007669"/>
    <property type="project" value="UniProtKB-EC"/>
</dbReference>
<dbReference type="Gene3D" id="2.115.10.20">
    <property type="entry name" value="Glycosyl hydrolase domain, family 43"/>
    <property type="match status" value="1"/>
</dbReference>
<dbReference type="Pfam" id="PF00251">
    <property type="entry name" value="Glyco_hydro_32N"/>
    <property type="match status" value="1"/>
</dbReference>
<name>A0ABD4XJA4_WEIPA</name>
<sequence length="476" mass="54781">MMNDIFMQVTNPRYRPHFHVTAPAGWINDPNGFVYFKGYYHIFYQYHPYSAEWGPMHWGHARSLDLVHWESLPIALTPEKPIAKNGIFSGSAIVKDDKLYLMYTGHHFGESGHDDDFYEDQNIAISEDGIHFKKYENNPVISMPPSDNTANFRDPKVWQQGDMYYVILGGQTKAEKVGRVLLYASKDLLNWTYEGAIAQADTAYQEGYMWECPDIFSLEGQDVLLMSPQGIQPNHEKYLNLHQTGYMIGKLDVDTAQFERNVFVEIDHGHDFYASQTMLAPDGRRLMFGWMAMWESIMPEQADGWAGALTFPRELTIKDNHIYMNPVAELDQLRINGSKKAVPFTPNATEQLVLSEADSHEVQLQLKTDEDYTLKFMAENDAVLTLHYDHQANKLTIARSDRPDQRVGYVKSAAVMTLQLLIDRSSVEFFINDGETVFTERYYSEIHPNVVLDKINFADVQATTYELEKNTVKYKK</sequence>
<evidence type="ECO:0000256" key="4">
    <source>
        <dbReference type="ARBA" id="ARBA00019623"/>
    </source>
</evidence>
<evidence type="ECO:0000256" key="5">
    <source>
        <dbReference type="ARBA" id="ARBA00022801"/>
    </source>
</evidence>
<dbReference type="InterPro" id="IPR013320">
    <property type="entry name" value="ConA-like_dom_sf"/>
</dbReference>
<dbReference type="GO" id="GO:0005737">
    <property type="term" value="C:cytoplasm"/>
    <property type="evidence" value="ECO:0007669"/>
    <property type="project" value="UniProtKB-SubCell"/>
</dbReference>
<dbReference type="CDD" id="cd08996">
    <property type="entry name" value="GH32_FFase"/>
    <property type="match status" value="1"/>
</dbReference>
<comment type="caution">
    <text evidence="12">The sequence shown here is derived from an EMBL/GenBank/DDBJ whole genome shotgun (WGS) entry which is preliminary data.</text>
</comment>
<evidence type="ECO:0000256" key="7">
    <source>
        <dbReference type="ARBA" id="ARBA00033367"/>
    </source>
</evidence>
<dbReference type="InterPro" id="IPR001362">
    <property type="entry name" value="Glyco_hydro_32"/>
</dbReference>
<comment type="catalytic activity">
    <reaction evidence="8">
        <text>Hydrolysis of terminal non-reducing beta-D-fructofuranoside residues in beta-D-fructofuranosides.</text>
        <dbReference type="EC" id="3.2.1.26"/>
    </reaction>
</comment>
<keyword evidence="9" id="KW-0963">Cytoplasm</keyword>
<dbReference type="SUPFAM" id="SSF75005">
    <property type="entry name" value="Arabinanase/levansucrase/invertase"/>
    <property type="match status" value="1"/>
</dbReference>
<evidence type="ECO:0000313" key="13">
    <source>
        <dbReference type="Proteomes" id="UP001215461"/>
    </source>
</evidence>
<evidence type="ECO:0000313" key="12">
    <source>
        <dbReference type="EMBL" id="MDF8371140.1"/>
    </source>
</evidence>
<evidence type="ECO:0000256" key="2">
    <source>
        <dbReference type="ARBA" id="ARBA00009902"/>
    </source>
</evidence>
<dbReference type="Proteomes" id="UP001215461">
    <property type="component" value="Unassembled WGS sequence"/>
</dbReference>
<dbReference type="NCBIfam" id="TIGR01322">
    <property type="entry name" value="scrB_fam"/>
    <property type="match status" value="1"/>
</dbReference>
<dbReference type="InterPro" id="IPR023296">
    <property type="entry name" value="Glyco_hydro_beta-prop_sf"/>
</dbReference>
<feature type="domain" description="Glycosyl hydrolase family 32 C-terminal" evidence="11">
    <location>
        <begin position="329"/>
        <end position="445"/>
    </location>
</feature>
<keyword evidence="9" id="KW-0119">Carbohydrate metabolism</keyword>
<dbReference type="InterPro" id="IPR006232">
    <property type="entry name" value="Suc6P_hydrolase"/>
</dbReference>
<protein>
    <recommendedName>
        <fullName evidence="4 8">Sucrose-6-phosphate hydrolase</fullName>
        <ecNumber evidence="3 8">3.2.1.26</ecNumber>
    </recommendedName>
    <alternativeName>
        <fullName evidence="7 9">Invertase</fullName>
    </alternativeName>
</protein>
<accession>A0ABD4XJA4</accession>
<dbReference type="RefSeq" id="WP_277362291.1">
    <property type="nucleotide sequence ID" value="NZ_JAANXN010000006.1"/>
</dbReference>
<keyword evidence="5 8" id="KW-0378">Hydrolase</keyword>
<comment type="pathway">
    <text evidence="1 9">Glycan biosynthesis; sucrose metabolism.</text>
</comment>
<proteinExistence type="inferred from homology"/>
<feature type="domain" description="Glycosyl hydrolase family 32 N-terminal" evidence="10">
    <location>
        <begin position="19"/>
        <end position="326"/>
    </location>
</feature>
<dbReference type="Pfam" id="PF08244">
    <property type="entry name" value="Glyco_hydro_32C"/>
    <property type="match status" value="1"/>
</dbReference>
<comment type="function">
    <text evidence="9">Enables the bacterium to metabolize sucrose as a sole carbon source.</text>
</comment>
<evidence type="ECO:0000256" key="3">
    <source>
        <dbReference type="ARBA" id="ARBA00012758"/>
    </source>
</evidence>